<dbReference type="CDD" id="cd11523">
    <property type="entry name" value="NTP-PPase"/>
    <property type="match status" value="1"/>
</dbReference>
<proteinExistence type="predicted"/>
<name>F8D9Y6_HALXS</name>
<gene>
    <name evidence="2" type="ordered locus">Halxa_1135</name>
</gene>
<evidence type="ECO:0000313" key="3">
    <source>
        <dbReference type="Proteomes" id="UP000006794"/>
    </source>
</evidence>
<dbReference type="Pfam" id="PF03819">
    <property type="entry name" value="MazG"/>
    <property type="match status" value="1"/>
</dbReference>
<dbReference type="Gene3D" id="1.10.287.1080">
    <property type="entry name" value="MazG-like"/>
    <property type="match status" value="1"/>
</dbReference>
<reference evidence="2 3" key="1">
    <citation type="journal article" date="2012" name="Stand. Genomic Sci.">
        <title>Complete genome sequence of Halopiger xanaduensis type strain (SH-6(T)).</title>
        <authorList>
            <person name="Anderson I."/>
            <person name="Tindall B.J."/>
            <person name="Rohde M."/>
            <person name="Lucas S."/>
            <person name="Han J."/>
            <person name="Lapidus A."/>
            <person name="Cheng J.F."/>
            <person name="Goodwin L."/>
            <person name="Pitluck S."/>
            <person name="Peters L."/>
            <person name="Pati A."/>
            <person name="Mikhailova N."/>
            <person name="Pagani I."/>
            <person name="Teshima H."/>
            <person name="Han C."/>
            <person name="Tapia R."/>
            <person name="Land M."/>
            <person name="Woyke T."/>
            <person name="Klenk H.P."/>
            <person name="Kyrpides N."/>
            <person name="Ivanova N."/>
        </authorList>
    </citation>
    <scope>NUCLEOTIDE SEQUENCE [LARGE SCALE GENOMIC DNA]</scope>
    <source>
        <strain evidence="3">DSM 18323 / JCM 14033 / SH-6</strain>
    </source>
</reference>
<dbReference type="KEGG" id="hxa:Halxa_1135"/>
<organism evidence="2 3">
    <name type="scientific">Halopiger xanaduensis (strain DSM 18323 / JCM 14033 / SH-6)</name>
    <dbReference type="NCBI Taxonomy" id="797210"/>
    <lineage>
        <taxon>Archaea</taxon>
        <taxon>Methanobacteriati</taxon>
        <taxon>Methanobacteriota</taxon>
        <taxon>Stenosarchaea group</taxon>
        <taxon>Halobacteria</taxon>
        <taxon>Halobacteriales</taxon>
        <taxon>Natrialbaceae</taxon>
        <taxon>Halopiger</taxon>
    </lineage>
</organism>
<evidence type="ECO:0000259" key="1">
    <source>
        <dbReference type="Pfam" id="PF03819"/>
    </source>
</evidence>
<feature type="domain" description="NTP pyrophosphohydrolase MazG-like" evidence="1">
    <location>
        <begin position="26"/>
        <end position="90"/>
    </location>
</feature>
<sequence length="101" mass="10877">MDEQQRVAAFVEQRGLETPPEYRVLDLASEVGELAKDANESTAYGSDPDGLEIESDEIGDALFALLALADSLEIDAGEAIEEALEKYEERLAETDSPGSGE</sequence>
<protein>
    <submittedName>
        <fullName evidence="2">MazG nucleotide pyrophosphohydrolase</fullName>
    </submittedName>
</protein>
<dbReference type="EMBL" id="CP002839">
    <property type="protein sequence ID" value="AEH35769.1"/>
    <property type="molecule type" value="Genomic_DNA"/>
</dbReference>
<dbReference type="SUPFAM" id="SSF101386">
    <property type="entry name" value="all-alpha NTP pyrophosphatases"/>
    <property type="match status" value="1"/>
</dbReference>
<dbReference type="InterPro" id="IPR004518">
    <property type="entry name" value="MazG-like_dom"/>
</dbReference>
<accession>F8D9Y6</accession>
<dbReference type="RefSeq" id="WP_013878669.1">
    <property type="nucleotide sequence ID" value="NC_015666.1"/>
</dbReference>
<evidence type="ECO:0000313" key="2">
    <source>
        <dbReference type="EMBL" id="AEH35769.1"/>
    </source>
</evidence>
<keyword evidence="2" id="KW-0378">Hydrolase</keyword>
<dbReference type="eggNOG" id="arCOG01084">
    <property type="taxonomic scope" value="Archaea"/>
</dbReference>
<dbReference type="Proteomes" id="UP000006794">
    <property type="component" value="Chromosome"/>
</dbReference>
<dbReference type="GeneID" id="10796106"/>
<dbReference type="HOGENOM" id="CLU_142229_2_0_2"/>
<dbReference type="AlphaFoldDB" id="F8D9Y6"/>
<dbReference type="STRING" id="797210.Halxa_1135"/>
<dbReference type="GO" id="GO:0016787">
    <property type="term" value="F:hydrolase activity"/>
    <property type="evidence" value="ECO:0007669"/>
    <property type="project" value="UniProtKB-KW"/>
</dbReference>
<keyword evidence="3" id="KW-1185">Reference proteome</keyword>
<dbReference type="OrthoDB" id="85269at2157"/>